<dbReference type="RefSeq" id="WP_073022584.1">
    <property type="nucleotide sequence ID" value="NZ_FQXU01000019.1"/>
</dbReference>
<sequence>MKDKFNQLKTKIMQNRILKNLFIILTGDSLVSVIGIVNLTIAIWTIGLEGNGVIAIIQSYVLVFNDIFNFQSFNALIKFLPQYIENKNITKCKEIIKQSLILDISSAIIALIAGYICLSAVANFMNWDSEVVLYVKIYLITIIFNITGTAIGILRIFDKFTYTTYTGIITSIFKLGLYLIGFMMKMSFMYFIIVEVILESIRNISLLIFALKVLKQQKLNKFYRERLKFDREFFVFNVYSNIVFTIDVPVRYLTTFVINKYLGDSMTAIYKIFQKLGSIIEKLGSPLSQIIFPEMSIMVSKNDYDSTFKLNRKLTKVLLLAGSGILVGTALTYKLWMWLFIPDYNNYIIQLLLYFFMIVISYSAVGLHSLFITLGFIKYNFPILLVVNSLYLIILYYGVMYYTLTGVIVALILQTMMVVIAKIIILSRNNYKILG</sequence>
<keyword evidence="2" id="KW-1003">Cell membrane</keyword>
<evidence type="ECO:0000256" key="2">
    <source>
        <dbReference type="ARBA" id="ARBA00022475"/>
    </source>
</evidence>
<feature type="transmembrane region" description="Helical" evidence="6">
    <location>
        <begin position="379"/>
        <end position="398"/>
    </location>
</feature>
<gene>
    <name evidence="7" type="ORF">SAMN02745941_04269</name>
</gene>
<dbReference type="InterPro" id="IPR002797">
    <property type="entry name" value="Polysacc_synth"/>
</dbReference>
<feature type="transmembrane region" description="Helical" evidence="6">
    <location>
        <begin position="100"/>
        <end position="125"/>
    </location>
</feature>
<keyword evidence="3 6" id="KW-0812">Transmembrane</keyword>
<dbReference type="InterPro" id="IPR050833">
    <property type="entry name" value="Poly_Biosynth_Transport"/>
</dbReference>
<dbReference type="Proteomes" id="UP000184241">
    <property type="component" value="Unassembled WGS sequence"/>
</dbReference>
<dbReference type="AlphaFoldDB" id="A0A1M6DMK3"/>
<proteinExistence type="predicted"/>
<feature type="transmembrane region" description="Helical" evidence="6">
    <location>
        <begin position="317"/>
        <end position="341"/>
    </location>
</feature>
<dbReference type="PANTHER" id="PTHR30250">
    <property type="entry name" value="PST FAMILY PREDICTED COLANIC ACID TRANSPORTER"/>
    <property type="match status" value="1"/>
</dbReference>
<keyword evidence="5 6" id="KW-0472">Membrane</keyword>
<dbReference type="EMBL" id="FQXU01000019">
    <property type="protein sequence ID" value="SHI74476.1"/>
    <property type="molecule type" value="Genomic_DNA"/>
</dbReference>
<evidence type="ECO:0000256" key="3">
    <source>
        <dbReference type="ARBA" id="ARBA00022692"/>
    </source>
</evidence>
<evidence type="ECO:0000313" key="7">
    <source>
        <dbReference type="EMBL" id="SHI74476.1"/>
    </source>
</evidence>
<dbReference type="PANTHER" id="PTHR30250:SF11">
    <property type="entry name" value="O-ANTIGEN TRANSPORTER-RELATED"/>
    <property type="match status" value="1"/>
</dbReference>
<keyword evidence="4 6" id="KW-1133">Transmembrane helix</keyword>
<organism evidence="7 8">
    <name type="scientific">Clostridium intestinale DSM 6191</name>
    <dbReference type="NCBI Taxonomy" id="1121320"/>
    <lineage>
        <taxon>Bacteria</taxon>
        <taxon>Bacillati</taxon>
        <taxon>Bacillota</taxon>
        <taxon>Clostridia</taxon>
        <taxon>Eubacteriales</taxon>
        <taxon>Clostridiaceae</taxon>
        <taxon>Clostridium</taxon>
    </lineage>
</organism>
<feature type="transmembrane region" description="Helical" evidence="6">
    <location>
        <begin position="137"/>
        <end position="157"/>
    </location>
</feature>
<evidence type="ECO:0000256" key="4">
    <source>
        <dbReference type="ARBA" id="ARBA00022989"/>
    </source>
</evidence>
<evidence type="ECO:0000256" key="1">
    <source>
        <dbReference type="ARBA" id="ARBA00004651"/>
    </source>
</evidence>
<dbReference type="GO" id="GO:0005886">
    <property type="term" value="C:plasma membrane"/>
    <property type="evidence" value="ECO:0007669"/>
    <property type="project" value="UniProtKB-SubCell"/>
</dbReference>
<evidence type="ECO:0000313" key="8">
    <source>
        <dbReference type="Proteomes" id="UP000184241"/>
    </source>
</evidence>
<feature type="transmembrane region" description="Helical" evidence="6">
    <location>
        <begin position="53"/>
        <end position="80"/>
    </location>
</feature>
<comment type="subcellular location">
    <subcellularLocation>
        <location evidence="1">Cell membrane</location>
        <topology evidence="1">Multi-pass membrane protein</topology>
    </subcellularLocation>
</comment>
<dbReference type="Pfam" id="PF01943">
    <property type="entry name" value="Polysacc_synt"/>
    <property type="match status" value="1"/>
</dbReference>
<evidence type="ECO:0000256" key="6">
    <source>
        <dbReference type="SAM" id="Phobius"/>
    </source>
</evidence>
<accession>A0A1M6DMK3</accession>
<feature type="transmembrane region" description="Helical" evidence="6">
    <location>
        <begin position="404"/>
        <end position="425"/>
    </location>
</feature>
<protein>
    <submittedName>
        <fullName evidence="7">Membrane protein involved in the export of O-antigen and teichoic acid</fullName>
    </submittedName>
</protein>
<feature type="transmembrane region" description="Helical" evidence="6">
    <location>
        <begin position="190"/>
        <end position="214"/>
    </location>
</feature>
<evidence type="ECO:0000256" key="5">
    <source>
        <dbReference type="ARBA" id="ARBA00023136"/>
    </source>
</evidence>
<feature type="transmembrane region" description="Helical" evidence="6">
    <location>
        <begin position="164"/>
        <end position="184"/>
    </location>
</feature>
<reference evidence="7 8" key="1">
    <citation type="submission" date="2016-11" db="EMBL/GenBank/DDBJ databases">
        <authorList>
            <person name="Jaros S."/>
            <person name="Januszkiewicz K."/>
            <person name="Wedrychowicz H."/>
        </authorList>
    </citation>
    <scope>NUCLEOTIDE SEQUENCE [LARGE SCALE GENOMIC DNA]</scope>
    <source>
        <strain evidence="7 8">DSM 6191</strain>
    </source>
</reference>
<feature type="transmembrane region" description="Helical" evidence="6">
    <location>
        <begin position="21"/>
        <end position="47"/>
    </location>
</feature>
<name>A0A1M6DMK3_9CLOT</name>
<feature type="transmembrane region" description="Helical" evidence="6">
    <location>
        <begin position="347"/>
        <end position="367"/>
    </location>
</feature>